<dbReference type="PANTHER" id="PTHR30627:SF2">
    <property type="entry name" value="PEPTIDOGLYCAN D,D-TRANSPEPTIDASE MRDA"/>
    <property type="match status" value="1"/>
</dbReference>
<keyword evidence="5" id="KW-0133">Cell shape</keyword>
<dbReference type="Gene3D" id="3.40.710.10">
    <property type="entry name" value="DD-peptidase/beta-lactamase superfamily"/>
    <property type="match status" value="1"/>
</dbReference>
<comment type="caution">
    <text evidence="12">The sequence shown here is derived from an EMBL/GenBank/DDBJ whole genome shotgun (WGS) entry which is preliminary data.</text>
</comment>
<evidence type="ECO:0000256" key="3">
    <source>
        <dbReference type="ARBA" id="ARBA00022475"/>
    </source>
</evidence>
<dbReference type="InterPro" id="IPR036138">
    <property type="entry name" value="PBP_dimer_sf"/>
</dbReference>
<evidence type="ECO:0000256" key="1">
    <source>
        <dbReference type="ARBA" id="ARBA00004167"/>
    </source>
</evidence>
<evidence type="ECO:0000313" key="12">
    <source>
        <dbReference type="EMBL" id="OHA77961.1"/>
    </source>
</evidence>
<accession>A0A1G2S0Z2</accession>
<evidence type="ECO:0000259" key="11">
    <source>
        <dbReference type="Pfam" id="PF03717"/>
    </source>
</evidence>
<protein>
    <recommendedName>
        <fullName evidence="14">Penicillin-binding protein 2</fullName>
    </recommendedName>
</protein>
<evidence type="ECO:0000256" key="2">
    <source>
        <dbReference type="ARBA" id="ARBA00004236"/>
    </source>
</evidence>
<evidence type="ECO:0000256" key="9">
    <source>
        <dbReference type="ARBA" id="ARBA00023316"/>
    </source>
</evidence>
<evidence type="ECO:0000259" key="10">
    <source>
        <dbReference type="Pfam" id="PF00905"/>
    </source>
</evidence>
<evidence type="ECO:0000256" key="4">
    <source>
        <dbReference type="ARBA" id="ARBA00022692"/>
    </source>
</evidence>
<dbReference type="InterPro" id="IPR005311">
    <property type="entry name" value="PBP_dimer"/>
</dbReference>
<keyword evidence="3" id="KW-1003">Cell membrane</keyword>
<reference evidence="12 13" key="1">
    <citation type="journal article" date="2016" name="Nat. Commun.">
        <title>Thousands of microbial genomes shed light on interconnected biogeochemical processes in an aquifer system.</title>
        <authorList>
            <person name="Anantharaman K."/>
            <person name="Brown C.T."/>
            <person name="Hug L.A."/>
            <person name="Sharon I."/>
            <person name="Castelle C.J."/>
            <person name="Probst A.J."/>
            <person name="Thomas B.C."/>
            <person name="Singh A."/>
            <person name="Wilkins M.J."/>
            <person name="Karaoz U."/>
            <person name="Brodie E.L."/>
            <person name="Williams K.H."/>
            <person name="Hubbard S.S."/>
            <person name="Banfield J.F."/>
        </authorList>
    </citation>
    <scope>NUCLEOTIDE SEQUENCE [LARGE SCALE GENOMIC DNA]</scope>
</reference>
<dbReference type="GO" id="GO:0008658">
    <property type="term" value="F:penicillin binding"/>
    <property type="evidence" value="ECO:0007669"/>
    <property type="project" value="InterPro"/>
</dbReference>
<evidence type="ECO:0000256" key="7">
    <source>
        <dbReference type="ARBA" id="ARBA00022989"/>
    </source>
</evidence>
<dbReference type="SUPFAM" id="SSF56519">
    <property type="entry name" value="Penicillin binding protein dimerisation domain"/>
    <property type="match status" value="1"/>
</dbReference>
<keyword evidence="6" id="KW-0573">Peptidoglycan synthesis</keyword>
<dbReference type="Pfam" id="PF03717">
    <property type="entry name" value="PBP_dimer"/>
    <property type="match status" value="1"/>
</dbReference>
<dbReference type="InterPro" id="IPR001460">
    <property type="entry name" value="PCN-bd_Tpept"/>
</dbReference>
<dbReference type="SUPFAM" id="SSF56601">
    <property type="entry name" value="beta-lactamase/transpeptidase-like"/>
    <property type="match status" value="1"/>
</dbReference>
<dbReference type="GO" id="GO:0071555">
    <property type="term" value="P:cell wall organization"/>
    <property type="evidence" value="ECO:0007669"/>
    <property type="project" value="UniProtKB-KW"/>
</dbReference>
<dbReference type="GO" id="GO:0009252">
    <property type="term" value="P:peptidoglycan biosynthetic process"/>
    <property type="evidence" value="ECO:0007669"/>
    <property type="project" value="UniProtKB-KW"/>
</dbReference>
<gene>
    <name evidence="12" type="ORF">A3J30_00765</name>
</gene>
<dbReference type="Proteomes" id="UP000178222">
    <property type="component" value="Unassembled WGS sequence"/>
</dbReference>
<dbReference type="AlphaFoldDB" id="A0A1G2S0Z2"/>
<dbReference type="GO" id="GO:0005886">
    <property type="term" value="C:plasma membrane"/>
    <property type="evidence" value="ECO:0007669"/>
    <property type="project" value="UniProtKB-SubCell"/>
</dbReference>
<evidence type="ECO:0000256" key="5">
    <source>
        <dbReference type="ARBA" id="ARBA00022960"/>
    </source>
</evidence>
<evidence type="ECO:0000313" key="13">
    <source>
        <dbReference type="Proteomes" id="UP000178222"/>
    </source>
</evidence>
<keyword evidence="4" id="KW-0812">Transmembrane</keyword>
<dbReference type="EMBL" id="MHUL01000001">
    <property type="protein sequence ID" value="OHA77961.1"/>
    <property type="molecule type" value="Genomic_DNA"/>
</dbReference>
<keyword evidence="8" id="KW-0472">Membrane</keyword>
<name>A0A1G2S0Z2_9BACT</name>
<dbReference type="PANTHER" id="PTHR30627">
    <property type="entry name" value="PEPTIDOGLYCAN D,D-TRANSPEPTIDASE"/>
    <property type="match status" value="1"/>
</dbReference>
<evidence type="ECO:0000256" key="6">
    <source>
        <dbReference type="ARBA" id="ARBA00022984"/>
    </source>
</evidence>
<feature type="domain" description="Penicillin-binding protein dimerisation" evidence="11">
    <location>
        <begin position="1"/>
        <end position="58"/>
    </location>
</feature>
<comment type="subcellular location">
    <subcellularLocation>
        <location evidence="2">Cell membrane</location>
    </subcellularLocation>
    <subcellularLocation>
        <location evidence="1">Membrane</location>
        <topology evidence="1">Single-pass membrane protein</topology>
    </subcellularLocation>
</comment>
<dbReference type="Pfam" id="PF00905">
    <property type="entry name" value="Transpeptidase"/>
    <property type="match status" value="1"/>
</dbReference>
<keyword evidence="9" id="KW-0961">Cell wall biogenesis/degradation</keyword>
<dbReference type="InterPro" id="IPR012338">
    <property type="entry name" value="Beta-lactam/transpept-like"/>
</dbReference>
<proteinExistence type="predicted"/>
<dbReference type="Gene3D" id="3.90.1310.10">
    <property type="entry name" value="Penicillin-binding protein 2a (Domain 2)"/>
    <property type="match status" value="1"/>
</dbReference>
<evidence type="ECO:0000256" key="8">
    <source>
        <dbReference type="ARBA" id="ARBA00023136"/>
    </source>
</evidence>
<evidence type="ECO:0008006" key="14">
    <source>
        <dbReference type="Google" id="ProtNLM"/>
    </source>
</evidence>
<dbReference type="GO" id="GO:0071972">
    <property type="term" value="F:peptidoglycan L,D-transpeptidase activity"/>
    <property type="evidence" value="ECO:0007669"/>
    <property type="project" value="TreeGrafter"/>
</dbReference>
<dbReference type="InterPro" id="IPR050515">
    <property type="entry name" value="Beta-lactam/transpept"/>
</dbReference>
<feature type="domain" description="Penicillin-binding protein transpeptidase" evidence="10">
    <location>
        <begin position="101"/>
        <end position="433"/>
    </location>
</feature>
<keyword evidence="7" id="KW-1133">Transmembrane helix</keyword>
<dbReference type="GO" id="GO:0008360">
    <property type="term" value="P:regulation of cell shape"/>
    <property type="evidence" value="ECO:0007669"/>
    <property type="project" value="UniProtKB-KW"/>
</dbReference>
<sequence>MLGYTAKISADELKQYPEYAITDQIGKTGIERSYEAELRGVPGRKLTEKDALGLVVKEKGEIPSQSGNSVVLWLDFELQEKVGEALGRTLERIGAQKAAGIALDPKTGGVLSLVSIPGFDSNLFSRGISHTQYAEITSDPLNPLFNRAIAGNYPTGSTIKPFIAAGALEEHIIDPEKKIFTKGYIEIPHAYDPEIVYRFNDWKDHGWVDMRDALAVSSNVYFYTIGGGFEDQEGLGPRRLKEYLTKFGLGAKTGIDLSGEAKGLIPDPEWKMQAKDEGWWDGDTYNLSIGQGNLLATPLQVASAFTAIANGGALYKPQMVKEIIDKEGTRETFPQVVREHIMEQENLEVVRDGMRQAVKWGSAVILNQMPVSSGAKTGTAQTGRKNEEGLDYLYSWVVVFAPYENPEIVLVVMVEDAKEGSLAVLPVAKEVLEWYFTR</sequence>
<organism evidence="12 13">
    <name type="scientific">Candidatus Wildermuthbacteria bacterium RIFCSPLOWO2_02_FULL_47_9c</name>
    <dbReference type="NCBI Taxonomy" id="1802466"/>
    <lineage>
        <taxon>Bacteria</taxon>
        <taxon>Candidatus Wildermuthiibacteriota</taxon>
    </lineage>
</organism>